<sequence length="92" mass="10468">MYPLPVKLQVRSNQYSAISVMFLLESVIKPLLFRALLRRSSFGNHVYAQRSSTPAPFTTLTSWCSHLHNRHIGTGIARLVNLTFLLEVARDI</sequence>
<dbReference type="Proteomes" id="UP000814140">
    <property type="component" value="Unassembled WGS sequence"/>
</dbReference>
<evidence type="ECO:0000313" key="1">
    <source>
        <dbReference type="EMBL" id="KAI0069079.1"/>
    </source>
</evidence>
<evidence type="ECO:0000313" key="2">
    <source>
        <dbReference type="Proteomes" id="UP000814140"/>
    </source>
</evidence>
<dbReference type="EMBL" id="MU277187">
    <property type="protein sequence ID" value="KAI0069079.1"/>
    <property type="molecule type" value="Genomic_DNA"/>
</dbReference>
<reference evidence="1" key="1">
    <citation type="submission" date="2021-03" db="EMBL/GenBank/DDBJ databases">
        <authorList>
            <consortium name="DOE Joint Genome Institute"/>
            <person name="Ahrendt S."/>
            <person name="Looney B.P."/>
            <person name="Miyauchi S."/>
            <person name="Morin E."/>
            <person name="Drula E."/>
            <person name="Courty P.E."/>
            <person name="Chicoki N."/>
            <person name="Fauchery L."/>
            <person name="Kohler A."/>
            <person name="Kuo A."/>
            <person name="Labutti K."/>
            <person name="Pangilinan J."/>
            <person name="Lipzen A."/>
            <person name="Riley R."/>
            <person name="Andreopoulos W."/>
            <person name="He G."/>
            <person name="Johnson J."/>
            <person name="Barry K.W."/>
            <person name="Grigoriev I.V."/>
            <person name="Nagy L."/>
            <person name="Hibbett D."/>
            <person name="Henrissat B."/>
            <person name="Matheny P.B."/>
            <person name="Labbe J."/>
            <person name="Martin F."/>
        </authorList>
    </citation>
    <scope>NUCLEOTIDE SEQUENCE</scope>
    <source>
        <strain evidence="1">HHB10654</strain>
    </source>
</reference>
<proteinExistence type="predicted"/>
<comment type="caution">
    <text evidence="1">The sequence shown here is derived from an EMBL/GenBank/DDBJ whole genome shotgun (WGS) entry which is preliminary data.</text>
</comment>
<name>A0ACB8TKU2_9AGAM</name>
<accession>A0ACB8TKU2</accession>
<reference evidence="1" key="2">
    <citation type="journal article" date="2022" name="New Phytol.">
        <title>Evolutionary transition to the ectomycorrhizal habit in the genomes of a hyperdiverse lineage of mushroom-forming fungi.</title>
        <authorList>
            <person name="Looney B."/>
            <person name="Miyauchi S."/>
            <person name="Morin E."/>
            <person name="Drula E."/>
            <person name="Courty P.E."/>
            <person name="Kohler A."/>
            <person name="Kuo A."/>
            <person name="LaButti K."/>
            <person name="Pangilinan J."/>
            <person name="Lipzen A."/>
            <person name="Riley R."/>
            <person name="Andreopoulos W."/>
            <person name="He G."/>
            <person name="Johnson J."/>
            <person name="Nolan M."/>
            <person name="Tritt A."/>
            <person name="Barry K.W."/>
            <person name="Grigoriev I.V."/>
            <person name="Nagy L.G."/>
            <person name="Hibbett D."/>
            <person name="Henrissat B."/>
            <person name="Matheny P.B."/>
            <person name="Labbe J."/>
            <person name="Martin F.M."/>
        </authorList>
    </citation>
    <scope>NUCLEOTIDE SEQUENCE</scope>
    <source>
        <strain evidence="1">HHB10654</strain>
    </source>
</reference>
<keyword evidence="2" id="KW-1185">Reference proteome</keyword>
<organism evidence="1 2">
    <name type="scientific">Artomyces pyxidatus</name>
    <dbReference type="NCBI Taxonomy" id="48021"/>
    <lineage>
        <taxon>Eukaryota</taxon>
        <taxon>Fungi</taxon>
        <taxon>Dikarya</taxon>
        <taxon>Basidiomycota</taxon>
        <taxon>Agaricomycotina</taxon>
        <taxon>Agaricomycetes</taxon>
        <taxon>Russulales</taxon>
        <taxon>Auriscalpiaceae</taxon>
        <taxon>Artomyces</taxon>
    </lineage>
</organism>
<gene>
    <name evidence="1" type="ORF">BV25DRAFT_91480</name>
</gene>
<protein>
    <submittedName>
        <fullName evidence="1">Uncharacterized protein</fullName>
    </submittedName>
</protein>